<organism evidence="1 2">
    <name type="scientific">Portunus trituberculatus</name>
    <name type="common">Swimming crab</name>
    <name type="synonym">Neptunus trituberculatus</name>
    <dbReference type="NCBI Taxonomy" id="210409"/>
    <lineage>
        <taxon>Eukaryota</taxon>
        <taxon>Metazoa</taxon>
        <taxon>Ecdysozoa</taxon>
        <taxon>Arthropoda</taxon>
        <taxon>Crustacea</taxon>
        <taxon>Multicrustacea</taxon>
        <taxon>Malacostraca</taxon>
        <taxon>Eumalacostraca</taxon>
        <taxon>Eucarida</taxon>
        <taxon>Decapoda</taxon>
        <taxon>Pleocyemata</taxon>
        <taxon>Brachyura</taxon>
        <taxon>Eubrachyura</taxon>
        <taxon>Portunoidea</taxon>
        <taxon>Portunidae</taxon>
        <taxon>Portuninae</taxon>
        <taxon>Portunus</taxon>
    </lineage>
</organism>
<dbReference type="AlphaFoldDB" id="A0A5B7IXX4"/>
<protein>
    <submittedName>
        <fullName evidence="1">Uncharacterized protein</fullName>
    </submittedName>
</protein>
<dbReference type="EMBL" id="VSRR010067113">
    <property type="protein sequence ID" value="MPC85034.1"/>
    <property type="molecule type" value="Genomic_DNA"/>
</dbReference>
<dbReference type="Proteomes" id="UP000324222">
    <property type="component" value="Unassembled WGS sequence"/>
</dbReference>
<evidence type="ECO:0000313" key="2">
    <source>
        <dbReference type="Proteomes" id="UP000324222"/>
    </source>
</evidence>
<gene>
    <name evidence="1" type="ORF">E2C01_079792</name>
</gene>
<evidence type="ECO:0000313" key="1">
    <source>
        <dbReference type="EMBL" id="MPC85034.1"/>
    </source>
</evidence>
<reference evidence="1 2" key="1">
    <citation type="submission" date="2019-05" db="EMBL/GenBank/DDBJ databases">
        <title>Another draft genome of Portunus trituberculatus and its Hox gene families provides insights of decapod evolution.</title>
        <authorList>
            <person name="Jeong J.-H."/>
            <person name="Song I."/>
            <person name="Kim S."/>
            <person name="Choi T."/>
            <person name="Kim D."/>
            <person name="Ryu S."/>
            <person name="Kim W."/>
        </authorList>
    </citation>
    <scope>NUCLEOTIDE SEQUENCE [LARGE SCALE GENOMIC DNA]</scope>
    <source>
        <tissue evidence="1">Muscle</tissue>
    </source>
</reference>
<sequence>MNGSVDCGVCVGKCEGSNGGRLKLLQILAVRRSQLASTGKTEIPVPQTPPPHPGYAPNAAFHAIKRHALEVINQRDAVVST</sequence>
<dbReference type="OrthoDB" id="338531at2759"/>
<name>A0A5B7IXX4_PORTR</name>
<keyword evidence="2" id="KW-1185">Reference proteome</keyword>
<accession>A0A5B7IXX4</accession>
<comment type="caution">
    <text evidence="1">The sequence shown here is derived from an EMBL/GenBank/DDBJ whole genome shotgun (WGS) entry which is preliminary data.</text>
</comment>
<proteinExistence type="predicted"/>